<evidence type="ECO:0000313" key="7">
    <source>
        <dbReference type="Proteomes" id="UP000225706"/>
    </source>
</evidence>
<dbReference type="SMART" id="SM00181">
    <property type="entry name" value="EGF"/>
    <property type="match status" value="2"/>
</dbReference>
<evidence type="ECO:0000313" key="6">
    <source>
        <dbReference type="EMBL" id="PFX20379.1"/>
    </source>
</evidence>
<dbReference type="Proteomes" id="UP000225706">
    <property type="component" value="Unassembled WGS sequence"/>
</dbReference>
<evidence type="ECO:0000256" key="1">
    <source>
        <dbReference type="ARBA" id="ARBA00023157"/>
    </source>
</evidence>
<dbReference type="InterPro" id="IPR001791">
    <property type="entry name" value="Laminin_G"/>
</dbReference>
<dbReference type="GO" id="GO:0016020">
    <property type="term" value="C:membrane"/>
    <property type="evidence" value="ECO:0007669"/>
    <property type="project" value="UniProtKB-SubCell"/>
</dbReference>
<keyword evidence="7" id="KW-1185">Reference proteome</keyword>
<feature type="domain" description="EGF-like" evidence="5">
    <location>
        <begin position="453"/>
        <end position="493"/>
    </location>
</feature>
<keyword evidence="1" id="KW-1015">Disulfide bond</keyword>
<keyword evidence="2" id="KW-0245">EGF-like domain</keyword>
<dbReference type="CDD" id="cd00110">
    <property type="entry name" value="LamG"/>
    <property type="match status" value="2"/>
</dbReference>
<dbReference type="InterPro" id="IPR013320">
    <property type="entry name" value="ConA-like_dom_sf"/>
</dbReference>
<dbReference type="InterPro" id="IPR000742">
    <property type="entry name" value="EGF"/>
</dbReference>
<organism evidence="6 7">
    <name type="scientific">Stylophora pistillata</name>
    <name type="common">Smooth cauliflower coral</name>
    <dbReference type="NCBI Taxonomy" id="50429"/>
    <lineage>
        <taxon>Eukaryota</taxon>
        <taxon>Metazoa</taxon>
        <taxon>Cnidaria</taxon>
        <taxon>Anthozoa</taxon>
        <taxon>Hexacorallia</taxon>
        <taxon>Scleractinia</taxon>
        <taxon>Astrocoeniina</taxon>
        <taxon>Pocilloporidae</taxon>
        <taxon>Stylophora</taxon>
    </lineage>
</organism>
<evidence type="ECO:0000256" key="3">
    <source>
        <dbReference type="SAM" id="MobiDB-lite"/>
    </source>
</evidence>
<dbReference type="AlphaFoldDB" id="A0A2B4RU96"/>
<dbReference type="CDD" id="cd00054">
    <property type="entry name" value="EGF_CA"/>
    <property type="match status" value="1"/>
</dbReference>
<proteinExistence type="predicted"/>
<dbReference type="PANTHER" id="PTHR15036">
    <property type="entry name" value="PIKACHURIN-LIKE PROTEIN"/>
    <property type="match status" value="1"/>
</dbReference>
<comment type="caution">
    <text evidence="6">The sequence shown here is derived from an EMBL/GenBank/DDBJ whole genome shotgun (WGS) entry which is preliminary data.</text>
</comment>
<sequence length="587" mass="65758">MCLAITICQQSVHGGLLQRRHSTNNTWKYGKFAYSAYRSVQFTDNSTIVFRFKTTKAHGMLFYMDGGSLQEFIDAFLLNGLLRVRISMGNCSGKQRLINGSFTDLKWHKLTLRRTSESVTIEVDSFELIYLCRGLKKTDFNKYGPFFVSFFPIYEWGKIKWRFRDSFSTALSFGGFEGCIKTPKFAVGDQKLRRARLWKSERTVEGCRDACKDPSFEGKCYNGGKCVNKIVRRECDCSKTGFNGPNCSRVALLDSVAGLHFHEGAGWSFAEFRGWAMPKRSELQFYFKTGASKPAILLYQDNGMKDFLEISLIKDGQVQLYLRGNRCAPEKQTIRRNFTDNTWHLVTIARIGSLLDFNVDNITAKTISCMAPPQLSGLDGKAVNFLYIGGIPLFDSKGSKVLKEWSLTGLLQKVTGENSLFQGCIALVRYSTEAKRFRNARLLRYEGISKNCSGETCSNAEQNMCQNGGRCVDLVVRAECDCEKTGYYGRFCEQKGSSYVNRTVFNGTDITGQKNNTSDDDNNVSSGGDVRESNEDNNNVNDPDESPKGVTVGKSKKAQNAVSPLLVSPPVCLLLYVAALLMRNDVA</sequence>
<name>A0A2B4RU96_STYPI</name>
<dbReference type="Gene3D" id="2.60.120.200">
    <property type="match status" value="2"/>
</dbReference>
<feature type="domain" description="Laminin G" evidence="4">
    <location>
        <begin position="21"/>
        <end position="211"/>
    </location>
</feature>
<evidence type="ECO:0000259" key="4">
    <source>
        <dbReference type="PROSITE" id="PS50025"/>
    </source>
</evidence>
<dbReference type="InterPro" id="IPR050372">
    <property type="entry name" value="Neurexin-related_CASP"/>
</dbReference>
<dbReference type="SUPFAM" id="SSF49899">
    <property type="entry name" value="Concanavalin A-like lectins/glucanases"/>
    <property type="match status" value="2"/>
</dbReference>
<evidence type="ECO:0000256" key="2">
    <source>
        <dbReference type="PROSITE-ProRule" id="PRU00076"/>
    </source>
</evidence>
<feature type="domain" description="Laminin G" evidence="4">
    <location>
        <begin position="259"/>
        <end position="452"/>
    </location>
</feature>
<accession>A0A2B4RU96</accession>
<dbReference type="PANTHER" id="PTHR15036:SF49">
    <property type="entry name" value="AXOTACTIN"/>
    <property type="match status" value="1"/>
</dbReference>
<dbReference type="OrthoDB" id="5989513at2759"/>
<dbReference type="EMBL" id="LSMT01000319">
    <property type="protein sequence ID" value="PFX20379.1"/>
    <property type="molecule type" value="Genomic_DNA"/>
</dbReference>
<reference evidence="7" key="1">
    <citation type="journal article" date="2017" name="bioRxiv">
        <title>Comparative analysis of the genomes of Stylophora pistillata and Acropora digitifera provides evidence for extensive differences between species of corals.</title>
        <authorList>
            <person name="Voolstra C.R."/>
            <person name="Li Y."/>
            <person name="Liew Y.J."/>
            <person name="Baumgarten S."/>
            <person name="Zoccola D."/>
            <person name="Flot J.-F."/>
            <person name="Tambutte S."/>
            <person name="Allemand D."/>
            <person name="Aranda M."/>
        </authorList>
    </citation>
    <scope>NUCLEOTIDE SEQUENCE [LARGE SCALE GENOMIC DNA]</scope>
</reference>
<comment type="caution">
    <text evidence="2">Lacks conserved residue(s) required for the propagation of feature annotation.</text>
</comment>
<dbReference type="STRING" id="50429.A0A2B4RU96"/>
<gene>
    <name evidence="6" type="primary">NRXN3</name>
    <name evidence="6" type="ORF">AWC38_SpisGene15182</name>
</gene>
<dbReference type="Gene3D" id="2.10.25.10">
    <property type="entry name" value="Laminin"/>
    <property type="match status" value="2"/>
</dbReference>
<feature type="region of interest" description="Disordered" evidence="3">
    <location>
        <begin position="509"/>
        <end position="555"/>
    </location>
</feature>
<protein>
    <submittedName>
        <fullName evidence="6">Neurexin-3</fullName>
    </submittedName>
</protein>
<dbReference type="SMART" id="SM00282">
    <property type="entry name" value="LamG"/>
    <property type="match status" value="2"/>
</dbReference>
<dbReference type="PROSITE" id="PS50026">
    <property type="entry name" value="EGF_3"/>
    <property type="match status" value="2"/>
</dbReference>
<feature type="domain" description="EGF-like" evidence="5">
    <location>
        <begin position="208"/>
        <end position="248"/>
    </location>
</feature>
<dbReference type="Pfam" id="PF00008">
    <property type="entry name" value="EGF"/>
    <property type="match status" value="1"/>
</dbReference>
<dbReference type="Pfam" id="PF02210">
    <property type="entry name" value="Laminin_G_2"/>
    <property type="match status" value="2"/>
</dbReference>
<dbReference type="PROSITE" id="PS50025">
    <property type="entry name" value="LAM_G_DOMAIN"/>
    <property type="match status" value="2"/>
</dbReference>
<dbReference type="SUPFAM" id="SSF57196">
    <property type="entry name" value="EGF/Laminin"/>
    <property type="match status" value="1"/>
</dbReference>
<evidence type="ECO:0000259" key="5">
    <source>
        <dbReference type="PROSITE" id="PS50026"/>
    </source>
</evidence>